<proteinExistence type="predicted"/>
<dbReference type="SUPFAM" id="SSF53649">
    <property type="entry name" value="Alkaline phosphatase-like"/>
    <property type="match status" value="1"/>
</dbReference>
<dbReference type="GO" id="GO:0016787">
    <property type="term" value="F:hydrolase activity"/>
    <property type="evidence" value="ECO:0007669"/>
    <property type="project" value="UniProtKB-ARBA"/>
</dbReference>
<organism evidence="1 2">
    <name type="scientific">Candidatus Enterocloster faecavium</name>
    <dbReference type="NCBI Taxonomy" id="2838560"/>
    <lineage>
        <taxon>Bacteria</taxon>
        <taxon>Bacillati</taxon>
        <taxon>Bacillota</taxon>
        <taxon>Clostridia</taxon>
        <taxon>Lachnospirales</taxon>
        <taxon>Lachnospiraceae</taxon>
        <taxon>Enterocloster</taxon>
    </lineage>
</organism>
<sequence>MKKKLIVLSIDSLFDEDMDMLKTLPNFKKILERGSWVKGGMRSVYPSFTYPAHASIITGTWPMYHGIFHNEKLDVGNPSPDWYWYHKDLKVDTLLDLAHDAGYTTACVGWPCMGADPKVDWLVAEIWPENDKVDPRPILKTGCSANMFEPGGVMERHWHKLRKTTQPFMDHMMVGASCDIIRRYQPDVMFIHLAHLDHTRHSNGIHGDAVKQAIIANDDWLGRLMEAAMDAGVYENTNFAVISDHGHLAVKQLFNPNILLVKEGLIRLNEEGKIVDWDAYCNSTSLSCQVVLKDPDNQEIREKLENLLYQMRKNPAYGVESVFTKEEAEREQHLTGDFDYVLEGKDSTSFGAACTGELIVRPDNSDYKFSVASHGHLPHKGPQPVFMMAGPDVKENVVIPRQRIIDEAPTFAKILGFPMPQAKGRVMEELLN</sequence>
<comment type="caution">
    <text evidence="1">The sequence shown here is derived from an EMBL/GenBank/DDBJ whole genome shotgun (WGS) entry which is preliminary data.</text>
</comment>
<dbReference type="AlphaFoldDB" id="A0A9D2L7S9"/>
<reference evidence="1" key="2">
    <citation type="submission" date="2021-04" db="EMBL/GenBank/DDBJ databases">
        <authorList>
            <person name="Gilroy R."/>
        </authorList>
    </citation>
    <scope>NUCLEOTIDE SEQUENCE</scope>
    <source>
        <strain evidence="1">CHK188-4685</strain>
    </source>
</reference>
<reference evidence="1" key="1">
    <citation type="journal article" date="2021" name="PeerJ">
        <title>Extensive microbial diversity within the chicken gut microbiome revealed by metagenomics and culture.</title>
        <authorList>
            <person name="Gilroy R."/>
            <person name="Ravi A."/>
            <person name="Getino M."/>
            <person name="Pursley I."/>
            <person name="Horton D.L."/>
            <person name="Alikhan N.F."/>
            <person name="Baker D."/>
            <person name="Gharbi K."/>
            <person name="Hall N."/>
            <person name="Watson M."/>
            <person name="Adriaenssens E.M."/>
            <person name="Foster-Nyarko E."/>
            <person name="Jarju S."/>
            <person name="Secka A."/>
            <person name="Antonio M."/>
            <person name="Oren A."/>
            <person name="Chaudhuri R.R."/>
            <person name="La Ragione R."/>
            <person name="Hildebrand F."/>
            <person name="Pallen M.J."/>
        </authorList>
    </citation>
    <scope>NUCLEOTIDE SEQUENCE</scope>
    <source>
        <strain evidence="1">CHK188-4685</strain>
    </source>
</reference>
<dbReference type="Pfam" id="PF01663">
    <property type="entry name" value="Phosphodiest"/>
    <property type="match status" value="1"/>
</dbReference>
<dbReference type="PANTHER" id="PTHR10151:SF120">
    <property type="entry name" value="BIS(5'-ADENOSYL)-TRIPHOSPHATASE"/>
    <property type="match status" value="1"/>
</dbReference>
<dbReference type="CDD" id="cd16018">
    <property type="entry name" value="Enpp"/>
    <property type="match status" value="1"/>
</dbReference>
<name>A0A9D2L7S9_9FIRM</name>
<dbReference type="Proteomes" id="UP000886804">
    <property type="component" value="Unassembled WGS sequence"/>
</dbReference>
<accession>A0A9D2L7S9</accession>
<dbReference type="InterPro" id="IPR017850">
    <property type="entry name" value="Alkaline_phosphatase_core_sf"/>
</dbReference>
<dbReference type="EMBL" id="DWYS01000081">
    <property type="protein sequence ID" value="HJB07533.1"/>
    <property type="molecule type" value="Genomic_DNA"/>
</dbReference>
<dbReference type="Gene3D" id="3.40.720.10">
    <property type="entry name" value="Alkaline Phosphatase, subunit A"/>
    <property type="match status" value="1"/>
</dbReference>
<evidence type="ECO:0000313" key="2">
    <source>
        <dbReference type="Proteomes" id="UP000886804"/>
    </source>
</evidence>
<evidence type="ECO:0000313" key="1">
    <source>
        <dbReference type="EMBL" id="HJB07533.1"/>
    </source>
</evidence>
<gene>
    <name evidence="1" type="ORF">H9716_06645</name>
</gene>
<dbReference type="PANTHER" id="PTHR10151">
    <property type="entry name" value="ECTONUCLEOTIDE PYROPHOSPHATASE/PHOSPHODIESTERASE"/>
    <property type="match status" value="1"/>
</dbReference>
<protein>
    <submittedName>
        <fullName evidence="1">Ectonucleotide pyrophosphatase/phosphodiesterase</fullName>
    </submittedName>
</protein>
<dbReference type="InterPro" id="IPR002591">
    <property type="entry name" value="Phosphodiest/P_Trfase"/>
</dbReference>